<name>A0A0A9EC52_ARUDO</name>
<reference evidence="1" key="2">
    <citation type="journal article" date="2015" name="Data Brief">
        <title>Shoot transcriptome of the giant reed, Arundo donax.</title>
        <authorList>
            <person name="Barrero R.A."/>
            <person name="Guerrero F.D."/>
            <person name="Moolhuijzen P."/>
            <person name="Goolsby J.A."/>
            <person name="Tidwell J."/>
            <person name="Bellgard S.E."/>
            <person name="Bellgard M.I."/>
        </authorList>
    </citation>
    <scope>NUCLEOTIDE SEQUENCE</scope>
    <source>
        <tissue evidence="1">Shoot tissue taken approximately 20 cm above the soil surface</tissue>
    </source>
</reference>
<proteinExistence type="predicted"/>
<dbReference type="EMBL" id="GBRH01202395">
    <property type="protein sequence ID" value="JAD95500.1"/>
    <property type="molecule type" value="Transcribed_RNA"/>
</dbReference>
<protein>
    <submittedName>
        <fullName evidence="1">Uncharacterized protein</fullName>
    </submittedName>
</protein>
<organism evidence="1">
    <name type="scientific">Arundo donax</name>
    <name type="common">Giant reed</name>
    <name type="synonym">Donax arundinaceus</name>
    <dbReference type="NCBI Taxonomy" id="35708"/>
    <lineage>
        <taxon>Eukaryota</taxon>
        <taxon>Viridiplantae</taxon>
        <taxon>Streptophyta</taxon>
        <taxon>Embryophyta</taxon>
        <taxon>Tracheophyta</taxon>
        <taxon>Spermatophyta</taxon>
        <taxon>Magnoliopsida</taxon>
        <taxon>Liliopsida</taxon>
        <taxon>Poales</taxon>
        <taxon>Poaceae</taxon>
        <taxon>PACMAD clade</taxon>
        <taxon>Arundinoideae</taxon>
        <taxon>Arundineae</taxon>
        <taxon>Arundo</taxon>
    </lineage>
</organism>
<sequence length="52" mass="5810">MSPQWHTAAYFKSSANIYKCGLISLVKHPTKAVHFSCHISFLGFVSTFCLCT</sequence>
<dbReference type="AlphaFoldDB" id="A0A0A9EC52"/>
<evidence type="ECO:0000313" key="1">
    <source>
        <dbReference type="EMBL" id="JAD95500.1"/>
    </source>
</evidence>
<reference evidence="1" key="1">
    <citation type="submission" date="2014-09" db="EMBL/GenBank/DDBJ databases">
        <authorList>
            <person name="Magalhaes I.L.F."/>
            <person name="Oliveira U."/>
            <person name="Santos F.R."/>
            <person name="Vidigal T.H.D.A."/>
            <person name="Brescovit A.D."/>
            <person name="Santos A.J."/>
        </authorList>
    </citation>
    <scope>NUCLEOTIDE SEQUENCE</scope>
    <source>
        <tissue evidence="1">Shoot tissue taken approximately 20 cm above the soil surface</tissue>
    </source>
</reference>
<accession>A0A0A9EC52</accession>